<dbReference type="EMBL" id="DYDO01000012">
    <property type="protein sequence ID" value="DBA15611.1"/>
    <property type="molecule type" value="Genomic_DNA"/>
</dbReference>
<sequence length="86" mass="9385">MTALYQGCGPIGIPCGRRETPRSLSPTLKEDEDGLQKAHTTAVDGAMIVKQNTKQISVHDRSSLKDDRKALPVSAVDDCRTWDCSI</sequence>
<name>A0AAV2ZIC3_PYXAD</name>
<keyword evidence="3" id="KW-1185">Reference proteome</keyword>
<protein>
    <submittedName>
        <fullName evidence="2">Uncharacterized protein</fullName>
    </submittedName>
</protein>
<feature type="region of interest" description="Disordered" evidence="1">
    <location>
        <begin position="16"/>
        <end position="35"/>
    </location>
</feature>
<proteinExistence type="predicted"/>
<evidence type="ECO:0000256" key="1">
    <source>
        <dbReference type="SAM" id="MobiDB-lite"/>
    </source>
</evidence>
<reference evidence="2" key="1">
    <citation type="thesis" date="2020" institute="ProQuest LLC" country="789 East Eisenhower Parkway, Ann Arbor, MI, USA">
        <title>Comparative Genomics and Chromosome Evolution.</title>
        <authorList>
            <person name="Mudd A.B."/>
        </authorList>
    </citation>
    <scope>NUCLEOTIDE SEQUENCE</scope>
    <source>
        <strain evidence="2">1538</strain>
        <tissue evidence="2">Blood</tissue>
    </source>
</reference>
<dbReference type="AlphaFoldDB" id="A0AAV2ZIC3"/>
<evidence type="ECO:0000313" key="3">
    <source>
        <dbReference type="Proteomes" id="UP001181693"/>
    </source>
</evidence>
<gene>
    <name evidence="2" type="ORF">GDO54_004801</name>
</gene>
<evidence type="ECO:0000313" key="2">
    <source>
        <dbReference type="EMBL" id="DBA15611.1"/>
    </source>
</evidence>
<accession>A0AAV2ZIC3</accession>
<dbReference type="Proteomes" id="UP001181693">
    <property type="component" value="Unassembled WGS sequence"/>
</dbReference>
<organism evidence="2 3">
    <name type="scientific">Pyxicephalus adspersus</name>
    <name type="common">African bullfrog</name>
    <dbReference type="NCBI Taxonomy" id="30357"/>
    <lineage>
        <taxon>Eukaryota</taxon>
        <taxon>Metazoa</taxon>
        <taxon>Chordata</taxon>
        <taxon>Craniata</taxon>
        <taxon>Vertebrata</taxon>
        <taxon>Euteleostomi</taxon>
        <taxon>Amphibia</taxon>
        <taxon>Batrachia</taxon>
        <taxon>Anura</taxon>
        <taxon>Neobatrachia</taxon>
        <taxon>Ranoidea</taxon>
        <taxon>Pyxicephalidae</taxon>
        <taxon>Pyxicephalinae</taxon>
        <taxon>Pyxicephalus</taxon>
    </lineage>
</organism>
<comment type="caution">
    <text evidence="2">The sequence shown here is derived from an EMBL/GenBank/DDBJ whole genome shotgun (WGS) entry which is preliminary data.</text>
</comment>